<keyword evidence="4" id="KW-1185">Reference proteome</keyword>
<protein>
    <submittedName>
        <fullName evidence="3">Fibrobacter succinogenes major paralogous domain-containing protein</fullName>
    </submittedName>
</protein>
<dbReference type="EMBL" id="JACSGT010000001">
    <property type="protein sequence ID" value="MCF2218769.1"/>
    <property type="molecule type" value="Genomic_DNA"/>
</dbReference>
<dbReference type="Pfam" id="PF09603">
    <property type="entry name" value="Fib_succ_major"/>
    <property type="match status" value="1"/>
</dbReference>
<organism evidence="3 4">
    <name type="scientific">Chryseobacterium indicum</name>
    <dbReference type="NCBI Taxonomy" id="2766954"/>
    <lineage>
        <taxon>Bacteria</taxon>
        <taxon>Pseudomonadati</taxon>
        <taxon>Bacteroidota</taxon>
        <taxon>Flavobacteriia</taxon>
        <taxon>Flavobacteriales</taxon>
        <taxon>Weeksellaceae</taxon>
        <taxon>Chryseobacterium group</taxon>
        <taxon>Chryseobacterium</taxon>
    </lineage>
</organism>
<feature type="signal peptide" evidence="1">
    <location>
        <begin position="1"/>
        <end position="19"/>
    </location>
</feature>
<dbReference type="InterPro" id="IPR011871">
    <property type="entry name" value="Fib_succ_major"/>
</dbReference>
<evidence type="ECO:0000313" key="4">
    <source>
        <dbReference type="Proteomes" id="UP001430374"/>
    </source>
</evidence>
<sequence>MKKRILCMSALFIGALSFAQTGVGIMTEKPQGTFHVDAVGDNATTGTPTTAQQANDFIVTNTGNVGIGTTTPNASALLQVESTTKGFLPPRMTNAQMKAIASPVDGLMVYNTTLNCMAYHTNGSFNCTHNAPSLPAPTAPLGSTYTAHFNGITAGVSVNNTLATYTTGETFDQNATCANSMISAQGCGVLTTVTGASGTVYNLVNINGQCWMTTNLKEVPTNFSGYTATSWLATTPGDQGYWGYYNTATTNGTAGWGVAEPAANEGLLYQWSAAMNNSITERSRGVCPQGFHIPSDCEWMYLEHGQGMALSEQILTGWRSNTADNQGTPGYKLRSQGAGQTNASGFSALLAGSRNTSGTFSNRSSYGLWWSSSASGTSNAFFRTLGTGSRGVYRYALSRAYGFSVRCLKD</sequence>
<gene>
    <name evidence="3" type="ORF">H9Q08_05585</name>
</gene>
<dbReference type="NCBIfam" id="TIGR02145">
    <property type="entry name" value="Fib_succ_major"/>
    <property type="match status" value="1"/>
</dbReference>
<accession>A0ABS9C3L0</accession>
<feature type="domain" description="Fibrobacter succinogenes major paralogous" evidence="2">
    <location>
        <begin position="204"/>
        <end position="409"/>
    </location>
</feature>
<dbReference type="RefSeq" id="WP_235130476.1">
    <property type="nucleotide sequence ID" value="NZ_JACSGT010000001.1"/>
</dbReference>
<evidence type="ECO:0000313" key="3">
    <source>
        <dbReference type="EMBL" id="MCF2218769.1"/>
    </source>
</evidence>
<evidence type="ECO:0000259" key="2">
    <source>
        <dbReference type="Pfam" id="PF09603"/>
    </source>
</evidence>
<comment type="caution">
    <text evidence="3">The sequence shown here is derived from an EMBL/GenBank/DDBJ whole genome shotgun (WGS) entry which is preliminary data.</text>
</comment>
<keyword evidence="1" id="KW-0732">Signal</keyword>
<feature type="chain" id="PRO_5046269624" evidence="1">
    <location>
        <begin position="20"/>
        <end position="410"/>
    </location>
</feature>
<proteinExistence type="predicted"/>
<dbReference type="Proteomes" id="UP001430374">
    <property type="component" value="Unassembled WGS sequence"/>
</dbReference>
<name>A0ABS9C3L0_9FLAO</name>
<evidence type="ECO:0000256" key="1">
    <source>
        <dbReference type="SAM" id="SignalP"/>
    </source>
</evidence>
<reference evidence="3" key="1">
    <citation type="submission" date="2021-08" db="EMBL/GenBank/DDBJ databases">
        <title>Complete genome sequence of Chryseobacterium sp strain PS-8.</title>
        <authorList>
            <person name="Das S.K."/>
        </authorList>
    </citation>
    <scope>NUCLEOTIDE SEQUENCE</scope>
    <source>
        <strain evidence="3">PS-8</strain>
    </source>
</reference>